<organism evidence="15">
    <name type="scientific">uncultured prokaryote</name>
    <dbReference type="NCBI Taxonomy" id="198431"/>
    <lineage>
        <taxon>unclassified sequences</taxon>
        <taxon>environmental samples</taxon>
    </lineage>
</organism>
<dbReference type="GO" id="GO:0008137">
    <property type="term" value="F:NADH dehydrogenase (ubiquinone) activity"/>
    <property type="evidence" value="ECO:0007669"/>
    <property type="project" value="InterPro"/>
</dbReference>
<dbReference type="PROSITE" id="PS51085">
    <property type="entry name" value="2FE2S_FER_2"/>
    <property type="match status" value="1"/>
</dbReference>
<keyword evidence="3" id="KW-0004">4Fe-4S</keyword>
<dbReference type="InterPro" id="IPR001041">
    <property type="entry name" value="2Fe-2S_ferredoxin-type"/>
</dbReference>
<dbReference type="Pfam" id="PF04879">
    <property type="entry name" value="Molybdop_Fe4S4"/>
    <property type="match status" value="1"/>
</dbReference>
<dbReference type="InterPro" id="IPR054351">
    <property type="entry name" value="NADH_UbQ_OxRdtase_ferredoxin"/>
</dbReference>
<dbReference type="FunFam" id="3.30.70.20:FF:000002">
    <property type="entry name" value="NADH-ubiquinone oxidoreductase 75 kDa subunit"/>
    <property type="match status" value="1"/>
</dbReference>
<dbReference type="Pfam" id="PF00384">
    <property type="entry name" value="Molybdopterin"/>
    <property type="match status" value="1"/>
</dbReference>
<accession>H5SP83</accession>
<dbReference type="GO" id="GO:0046872">
    <property type="term" value="F:metal ion binding"/>
    <property type="evidence" value="ECO:0007669"/>
    <property type="project" value="UniProtKB-KW"/>
</dbReference>
<dbReference type="Gene3D" id="2.20.25.90">
    <property type="entry name" value="ADC-like domains"/>
    <property type="match status" value="1"/>
</dbReference>
<keyword evidence="8" id="KW-0408">Iron</keyword>
<gene>
    <name evidence="15" type="ORF">HGMM_F53F08C12</name>
</gene>
<feature type="domain" description="4Fe-4S Mo/W bis-MGD-type" evidence="13">
    <location>
        <begin position="216"/>
        <end position="272"/>
    </location>
</feature>
<evidence type="ECO:0000259" key="12">
    <source>
        <dbReference type="PROSITE" id="PS51085"/>
    </source>
</evidence>
<keyword evidence="5" id="KW-0874">Quinone</keyword>
<dbReference type="Pfam" id="PF13510">
    <property type="entry name" value="Fer2_4"/>
    <property type="match status" value="1"/>
</dbReference>
<dbReference type="PROSITE" id="PS51669">
    <property type="entry name" value="4FE4S_MOW_BIS_MGD"/>
    <property type="match status" value="1"/>
</dbReference>
<dbReference type="CDD" id="cd00207">
    <property type="entry name" value="fer2"/>
    <property type="match status" value="1"/>
</dbReference>
<dbReference type="InterPro" id="IPR006963">
    <property type="entry name" value="Mopterin_OxRdtase_4Fe-4S_dom"/>
</dbReference>
<evidence type="ECO:0000256" key="2">
    <source>
        <dbReference type="ARBA" id="ARBA00005404"/>
    </source>
</evidence>
<dbReference type="PANTHER" id="PTHR43105">
    <property type="entry name" value="RESPIRATORY NITRATE REDUCTASE"/>
    <property type="match status" value="1"/>
</dbReference>
<dbReference type="InterPro" id="IPR036010">
    <property type="entry name" value="2Fe-2S_ferredoxin-like_sf"/>
</dbReference>
<dbReference type="Pfam" id="PF10588">
    <property type="entry name" value="NADH-G_4Fe-4S_3"/>
    <property type="match status" value="1"/>
</dbReference>
<dbReference type="GO" id="GO:0016020">
    <property type="term" value="C:membrane"/>
    <property type="evidence" value="ECO:0007669"/>
    <property type="project" value="InterPro"/>
</dbReference>
<dbReference type="Gene3D" id="3.10.20.740">
    <property type="match status" value="1"/>
</dbReference>
<keyword evidence="4" id="KW-0001">2Fe-2S</keyword>
<dbReference type="GO" id="GO:0051537">
    <property type="term" value="F:2 iron, 2 sulfur cluster binding"/>
    <property type="evidence" value="ECO:0007669"/>
    <property type="project" value="UniProtKB-KW"/>
</dbReference>
<evidence type="ECO:0000256" key="11">
    <source>
        <dbReference type="ARBA" id="ARBA00034078"/>
    </source>
</evidence>
<dbReference type="InterPro" id="IPR019574">
    <property type="entry name" value="NADH_UbQ_OxRdtase_Gsu_4Fe4S-bd"/>
</dbReference>
<sequence>MFKIYIDGKELQAEPGQTILQVALKAGIEIPHFCWHPALSISGNCRMCLVEIEKMPKLQTACSTPVSDGMVVYTNSEKVIKARRGVLEFLLTEHPLDCPICDQAGECRLQDYYMLYGKYESRFAEKKLKKRKVVDLGANIILDTERCILCTRCIRFFREITKTDELGIFNRGDHSEIDTYPGKKLESIYSGNIVDICPVGALTNKDFRFKCRVWFLDKTPSICPLCSRGCNIEIHHRAGKVYRIKPRTNLYVNQYWICDEGRYGYKFINAEDRVLKPMIKGSSGYVSVEWEVAAIDVFVNINSIVAKYGPDSVGIVASPHLTNEDGYCLMKFAKEVIKTDNIGFLPSIKGDHDEFLIRPEKAPNEKGLLDMGWRSWDDGGKILFEKIEKGRIKALYVTGGEYFLSIVSESANLLRKLEYSVFHMSNKKDGLDTINVILPSATYAEKDGTFTNFQGRIQRINRAFDPIGESLPDWRIIKRLATIFGKEFPYEKAEDIFKEISNRVAAYKGIDYMTIGDEGVLSHVS</sequence>
<dbReference type="Pfam" id="PF22117">
    <property type="entry name" value="Fer4_Nqo3"/>
    <property type="match status" value="1"/>
</dbReference>
<reference evidence="15" key="2">
    <citation type="journal article" date="2012" name="PLoS ONE">
        <title>A Deeply Branching Thermophilic Bacterium with an Ancient Acetyl-CoA Pathway Dominates a Subsurface Ecosystem.</title>
        <authorList>
            <person name="Takami H."/>
            <person name="Noguchi H."/>
            <person name="Takaki Y."/>
            <person name="Uchiyama I."/>
            <person name="Toyoda A."/>
            <person name="Nishi S."/>
            <person name="Chee G.-J."/>
            <person name="Arai W."/>
            <person name="Nunoura T."/>
            <person name="Itoh T."/>
            <person name="Hattori M."/>
            <person name="Takai K."/>
        </authorList>
    </citation>
    <scope>NUCLEOTIDE SEQUENCE</scope>
</reference>
<dbReference type="InterPro" id="IPR000283">
    <property type="entry name" value="NADH_UbQ_OxRdtase_75kDa_su_CS"/>
</dbReference>
<dbReference type="Gene3D" id="3.40.50.740">
    <property type="match status" value="1"/>
</dbReference>
<evidence type="ECO:0000256" key="3">
    <source>
        <dbReference type="ARBA" id="ARBA00022485"/>
    </source>
</evidence>
<keyword evidence="10" id="KW-0520">NAD</keyword>
<dbReference type="SMART" id="SM00929">
    <property type="entry name" value="NADH-G_4Fe-4S_3"/>
    <property type="match status" value="1"/>
</dbReference>
<evidence type="ECO:0000259" key="13">
    <source>
        <dbReference type="PROSITE" id="PS51669"/>
    </source>
</evidence>
<keyword evidence="7" id="KW-1278">Translocase</keyword>
<evidence type="ECO:0000256" key="8">
    <source>
        <dbReference type="ARBA" id="ARBA00023004"/>
    </source>
</evidence>
<dbReference type="InterPro" id="IPR050123">
    <property type="entry name" value="Prok_molybdopt-oxidoreductase"/>
</dbReference>
<dbReference type="AlphaFoldDB" id="H5SP83"/>
<dbReference type="PROSITE" id="PS51839">
    <property type="entry name" value="4FE4S_HC3"/>
    <property type="match status" value="1"/>
</dbReference>
<evidence type="ECO:0000256" key="10">
    <source>
        <dbReference type="ARBA" id="ARBA00023027"/>
    </source>
</evidence>
<comment type="similarity">
    <text evidence="2">Belongs to the complex I 75 kDa subunit family.</text>
</comment>
<keyword evidence="9" id="KW-0411">Iron-sulfur</keyword>
<feature type="domain" description="4Fe-4S His(Cys)3-ligated-type" evidence="14">
    <location>
        <begin position="78"/>
        <end position="117"/>
    </location>
</feature>
<dbReference type="SMART" id="SM00926">
    <property type="entry name" value="Molybdop_Fe4S4"/>
    <property type="match status" value="1"/>
</dbReference>
<dbReference type="GO" id="GO:0042773">
    <property type="term" value="P:ATP synthesis coupled electron transport"/>
    <property type="evidence" value="ECO:0007669"/>
    <property type="project" value="InterPro"/>
</dbReference>
<dbReference type="Gene3D" id="3.30.70.20">
    <property type="match status" value="1"/>
</dbReference>
<evidence type="ECO:0000256" key="7">
    <source>
        <dbReference type="ARBA" id="ARBA00022967"/>
    </source>
</evidence>
<comment type="cofactor">
    <cofactor evidence="1">
        <name>[4Fe-4S] cluster</name>
        <dbReference type="ChEBI" id="CHEBI:49883"/>
    </cofactor>
</comment>
<comment type="cofactor">
    <cofactor evidence="11">
        <name>[2Fe-2S] cluster</name>
        <dbReference type="ChEBI" id="CHEBI:190135"/>
    </cofactor>
</comment>
<name>H5SP83_9ZZZZ</name>
<evidence type="ECO:0000256" key="9">
    <source>
        <dbReference type="ARBA" id="ARBA00023014"/>
    </source>
</evidence>
<evidence type="ECO:0000259" key="14">
    <source>
        <dbReference type="PROSITE" id="PS51839"/>
    </source>
</evidence>
<evidence type="ECO:0000256" key="1">
    <source>
        <dbReference type="ARBA" id="ARBA00001966"/>
    </source>
</evidence>
<dbReference type="GO" id="GO:0048038">
    <property type="term" value="F:quinone binding"/>
    <property type="evidence" value="ECO:0007669"/>
    <property type="project" value="UniProtKB-KW"/>
</dbReference>
<dbReference type="GO" id="GO:0051539">
    <property type="term" value="F:4 iron, 4 sulfur cluster binding"/>
    <property type="evidence" value="ECO:0007669"/>
    <property type="project" value="UniProtKB-KW"/>
</dbReference>
<dbReference type="GO" id="GO:0016491">
    <property type="term" value="F:oxidoreductase activity"/>
    <property type="evidence" value="ECO:0007669"/>
    <property type="project" value="InterPro"/>
</dbReference>
<dbReference type="InterPro" id="IPR006656">
    <property type="entry name" value="Mopterin_OxRdtase"/>
</dbReference>
<keyword evidence="6" id="KW-0479">Metal-binding</keyword>
<dbReference type="SUPFAM" id="SSF54292">
    <property type="entry name" value="2Fe-2S ferredoxin-like"/>
    <property type="match status" value="1"/>
</dbReference>
<evidence type="ECO:0000256" key="4">
    <source>
        <dbReference type="ARBA" id="ARBA00022714"/>
    </source>
</evidence>
<dbReference type="SUPFAM" id="SSF53706">
    <property type="entry name" value="Formate dehydrogenase/DMSO reductase, domains 1-3"/>
    <property type="match status" value="1"/>
</dbReference>
<dbReference type="SUPFAM" id="SSF54862">
    <property type="entry name" value="4Fe-4S ferredoxins"/>
    <property type="match status" value="1"/>
</dbReference>
<dbReference type="FunFam" id="3.10.20.740:FF:000001">
    <property type="entry name" value="NADH-quinone oxidoreductase subunit G"/>
    <property type="match status" value="1"/>
</dbReference>
<evidence type="ECO:0000256" key="6">
    <source>
        <dbReference type="ARBA" id="ARBA00022723"/>
    </source>
</evidence>
<proteinExistence type="inferred from homology"/>
<dbReference type="PROSITE" id="PS00641">
    <property type="entry name" value="COMPLEX1_75K_1"/>
    <property type="match status" value="1"/>
</dbReference>
<feature type="domain" description="2Fe-2S ferredoxin-type" evidence="12">
    <location>
        <begin position="1"/>
        <end position="78"/>
    </location>
</feature>
<evidence type="ECO:0000256" key="5">
    <source>
        <dbReference type="ARBA" id="ARBA00022719"/>
    </source>
</evidence>
<protein>
    <submittedName>
        <fullName evidence="15">NADH dehydrogenase I subunit G</fullName>
    </submittedName>
</protein>
<dbReference type="EMBL" id="AP011790">
    <property type="protein sequence ID" value="BAL57975.1"/>
    <property type="molecule type" value="Genomic_DNA"/>
</dbReference>
<dbReference type="PANTHER" id="PTHR43105:SF10">
    <property type="entry name" value="NADH-QUINONE OXIDOREDUCTASE SUBUNIT G"/>
    <property type="match status" value="1"/>
</dbReference>
<dbReference type="PROSITE" id="PS00643">
    <property type="entry name" value="COMPLEX1_75K_3"/>
    <property type="match status" value="1"/>
</dbReference>
<evidence type="ECO:0000313" key="15">
    <source>
        <dbReference type="EMBL" id="BAL57975.1"/>
    </source>
</evidence>
<reference evidence="15" key="1">
    <citation type="journal article" date="2005" name="Environ. Microbiol.">
        <title>Genetic and functional properties of uncultivated thermophilic crenarchaeotes from a subsurface gold mine as revealed by analysis of genome fragments.</title>
        <authorList>
            <person name="Nunoura T."/>
            <person name="Hirayama H."/>
            <person name="Takami H."/>
            <person name="Oida H."/>
            <person name="Nishi S."/>
            <person name="Shimamura S."/>
            <person name="Suzuki Y."/>
            <person name="Inagaki F."/>
            <person name="Takai K."/>
            <person name="Nealson K.H."/>
            <person name="Horikoshi K."/>
        </authorList>
    </citation>
    <scope>NUCLEOTIDE SEQUENCE</scope>
</reference>